<feature type="domain" description="Retropepsin-like aspartic endopeptidase" evidence="1">
    <location>
        <begin position="57"/>
        <end position="184"/>
    </location>
</feature>
<sequence length="187" mass="21071">MLAFKGILLSKYKGLIRYYAKQSTVNFKNGHFEGMSGFWNRAFKSSILVPHLKVMQIVGRAEVLAFPKLGIPQVKAKVDTGADSSAIHATRIKVSKSGEKEQLSCWLLGKGPFLFTEYQRKSVKSSNGSSEKRYAIKLSVQLGSKVYKTWFTLTNRNKMSYPILLGKKFLRGKFIVDVSKKNTIPLK</sequence>
<evidence type="ECO:0000259" key="1">
    <source>
        <dbReference type="Pfam" id="PF05618"/>
    </source>
</evidence>
<dbReference type="InterPro" id="IPR021109">
    <property type="entry name" value="Peptidase_aspartic_dom_sf"/>
</dbReference>
<accession>A0A5C6V843</accession>
<dbReference type="Gene3D" id="2.40.70.10">
    <property type="entry name" value="Acid Proteases"/>
    <property type="match status" value="1"/>
</dbReference>
<dbReference type="OrthoDB" id="9782977at2"/>
<dbReference type="Pfam" id="PF05618">
    <property type="entry name" value="Zn_protease"/>
    <property type="match status" value="1"/>
</dbReference>
<evidence type="ECO:0000313" key="3">
    <source>
        <dbReference type="Proteomes" id="UP000321168"/>
    </source>
</evidence>
<reference evidence="2 3" key="1">
    <citation type="submission" date="2019-08" db="EMBL/GenBank/DDBJ databases">
        <title>Genome of Luteibaculum oceani JCM 18817.</title>
        <authorList>
            <person name="Bowman J.P."/>
        </authorList>
    </citation>
    <scope>NUCLEOTIDE SEQUENCE [LARGE SCALE GENOMIC DNA]</scope>
    <source>
        <strain evidence="2 3">JCM 18817</strain>
    </source>
</reference>
<dbReference type="EMBL" id="VORB01000004">
    <property type="protein sequence ID" value="TXC81492.1"/>
    <property type="molecule type" value="Genomic_DNA"/>
</dbReference>
<dbReference type="PANTHER" id="PTHR38037">
    <property type="entry name" value="ZN_PROTEASE DOMAIN-CONTAINING PROTEIN"/>
    <property type="match status" value="1"/>
</dbReference>
<gene>
    <name evidence="2" type="ORF">FRX97_05660</name>
</gene>
<protein>
    <recommendedName>
        <fullName evidence="1">Retropepsin-like aspartic endopeptidase domain-containing protein</fullName>
    </recommendedName>
</protein>
<dbReference type="SUPFAM" id="SSF50630">
    <property type="entry name" value="Acid proteases"/>
    <property type="match status" value="1"/>
</dbReference>
<dbReference type="AlphaFoldDB" id="A0A5C6V843"/>
<dbReference type="PANTHER" id="PTHR38037:SF2">
    <property type="entry name" value="ATP-DEPENDENT ZINC PROTEASE DOMAIN-CONTAINING PROTEIN-RELATED"/>
    <property type="match status" value="1"/>
</dbReference>
<proteinExistence type="predicted"/>
<name>A0A5C6V843_9FLAO</name>
<dbReference type="Proteomes" id="UP000321168">
    <property type="component" value="Unassembled WGS sequence"/>
</dbReference>
<evidence type="ECO:0000313" key="2">
    <source>
        <dbReference type="EMBL" id="TXC81492.1"/>
    </source>
</evidence>
<organism evidence="2 3">
    <name type="scientific">Luteibaculum oceani</name>
    <dbReference type="NCBI Taxonomy" id="1294296"/>
    <lineage>
        <taxon>Bacteria</taxon>
        <taxon>Pseudomonadati</taxon>
        <taxon>Bacteroidota</taxon>
        <taxon>Flavobacteriia</taxon>
        <taxon>Flavobacteriales</taxon>
        <taxon>Luteibaculaceae</taxon>
        <taxon>Luteibaculum</taxon>
    </lineage>
</organism>
<keyword evidence="3" id="KW-1185">Reference proteome</keyword>
<comment type="caution">
    <text evidence="2">The sequence shown here is derived from an EMBL/GenBank/DDBJ whole genome shotgun (WGS) entry which is preliminary data.</text>
</comment>
<dbReference type="InterPro" id="IPR008503">
    <property type="entry name" value="Asp_endopeptidase"/>
</dbReference>